<dbReference type="Proteomes" id="UP001589799">
    <property type="component" value="Unassembled WGS sequence"/>
</dbReference>
<dbReference type="EMBL" id="JBHLWE010000009">
    <property type="protein sequence ID" value="MFC0339791.1"/>
    <property type="molecule type" value="Genomic_DNA"/>
</dbReference>
<protein>
    <submittedName>
        <fullName evidence="2">PIN domain-containing protein</fullName>
    </submittedName>
</protein>
<proteinExistence type="predicted"/>
<gene>
    <name evidence="2" type="ORF">ACFFII_03295</name>
</gene>
<feature type="domain" description="VapC50 C-terminal" evidence="1">
    <location>
        <begin position="131"/>
        <end position="183"/>
    </location>
</feature>
<reference evidence="2 3" key="1">
    <citation type="submission" date="2024-09" db="EMBL/GenBank/DDBJ databases">
        <authorList>
            <person name="Sun Q."/>
            <person name="Mori K."/>
        </authorList>
    </citation>
    <scope>NUCLEOTIDE SEQUENCE [LARGE SCALE GENOMIC DNA]</scope>
    <source>
        <strain evidence="2 3">KCTC 22789</strain>
    </source>
</reference>
<comment type="caution">
    <text evidence="2">The sequence shown here is derived from an EMBL/GenBank/DDBJ whole genome shotgun (WGS) entry which is preliminary data.</text>
</comment>
<evidence type="ECO:0000259" key="1">
    <source>
        <dbReference type="Pfam" id="PF26343"/>
    </source>
</evidence>
<organism evidence="2 3">
    <name type="scientific">Paracoccus niistensis</name>
    <dbReference type="NCBI Taxonomy" id="632935"/>
    <lineage>
        <taxon>Bacteria</taxon>
        <taxon>Pseudomonadati</taxon>
        <taxon>Pseudomonadota</taxon>
        <taxon>Alphaproteobacteria</taxon>
        <taxon>Rhodobacterales</taxon>
        <taxon>Paracoccaceae</taxon>
        <taxon>Paracoccus</taxon>
    </lineage>
</organism>
<evidence type="ECO:0000313" key="2">
    <source>
        <dbReference type="EMBL" id="MFC0339791.1"/>
    </source>
</evidence>
<evidence type="ECO:0000313" key="3">
    <source>
        <dbReference type="Proteomes" id="UP001589799"/>
    </source>
</evidence>
<name>A0ABV6I122_9RHOB</name>
<dbReference type="RefSeq" id="WP_377697473.1">
    <property type="nucleotide sequence ID" value="NZ_JBHLWE010000009.1"/>
</dbReference>
<sequence>MISTFTAFFDANVFYGARLRSLVLYIAQTKLFRARWSDMVHDEWVRNLVSNRTDLQPENLKRTRELMNAAVPDCLVTGFEPLMGGIVLPDPDDRHVVAAAIMTRANVVVTFNQKDFPEDIMEAFRLHTKHPDDFLLDVFSLGPNDVSEAVINDFLHYRAPPMTFDDYRASLERAGVPNFATAIEPLEVLIPSSNGANCC</sequence>
<dbReference type="InterPro" id="IPR058652">
    <property type="entry name" value="VapC50_C"/>
</dbReference>
<accession>A0ABV6I122</accession>
<dbReference type="Pfam" id="PF26343">
    <property type="entry name" value="VapC50_C"/>
    <property type="match status" value="1"/>
</dbReference>
<keyword evidence="3" id="KW-1185">Reference proteome</keyword>